<accession>A0AAE9YLY9</accession>
<evidence type="ECO:0000313" key="3">
    <source>
        <dbReference type="EMBL" id="WDD97407.1"/>
    </source>
</evidence>
<keyword evidence="1" id="KW-0808">Transferase</keyword>
<dbReference type="PANTHER" id="PTHR13947:SF37">
    <property type="entry name" value="LD18367P"/>
    <property type="match status" value="1"/>
</dbReference>
<dbReference type="PANTHER" id="PTHR13947">
    <property type="entry name" value="GNAT FAMILY N-ACETYLTRANSFERASE"/>
    <property type="match status" value="1"/>
</dbReference>
<reference evidence="3 4" key="2">
    <citation type="journal article" date="2022" name="Mar. Drugs">
        <title>Bioassay-Guided Fractionation Leads to the Detection of Cholic Acid Generated by the Rare Thalassomonas sp.</title>
        <authorList>
            <person name="Pheiffer F."/>
            <person name="Schneider Y.K."/>
            <person name="Hansen E.H."/>
            <person name="Andersen J.H."/>
            <person name="Isaksson J."/>
            <person name="Busche T."/>
            <person name="R C."/>
            <person name="Kalinowski J."/>
            <person name="Zyl L.V."/>
            <person name="Trindade M."/>
        </authorList>
    </citation>
    <scope>NUCLEOTIDE SEQUENCE [LARGE SCALE GENOMIC DNA]</scope>
    <source>
        <strain evidence="3 4">A5K-106</strain>
    </source>
</reference>
<dbReference type="SUPFAM" id="SSF55729">
    <property type="entry name" value="Acyl-CoA N-acyltransferases (Nat)"/>
    <property type="match status" value="1"/>
</dbReference>
<dbReference type="InterPro" id="IPR000182">
    <property type="entry name" value="GNAT_dom"/>
</dbReference>
<feature type="domain" description="N-acetyltransferase" evidence="2">
    <location>
        <begin position="173"/>
        <end position="312"/>
    </location>
</feature>
<dbReference type="RefSeq" id="WP_044833996.1">
    <property type="nucleotide sequence ID" value="NZ_CP059735.1"/>
</dbReference>
<dbReference type="InterPro" id="IPR050769">
    <property type="entry name" value="NAT_camello-type"/>
</dbReference>
<dbReference type="SUPFAM" id="SSF46785">
    <property type="entry name" value="Winged helix' DNA-binding domain"/>
    <property type="match status" value="1"/>
</dbReference>
<dbReference type="Pfam" id="PF00583">
    <property type="entry name" value="Acetyltransf_1"/>
    <property type="match status" value="1"/>
</dbReference>
<keyword evidence="4" id="KW-1185">Reference proteome</keyword>
<dbReference type="AlphaFoldDB" id="A0AAE9YLY9"/>
<gene>
    <name evidence="3" type="ORF">SG35_019065</name>
</gene>
<protein>
    <submittedName>
        <fullName evidence="3">GNAT family N-acetyltransferase</fullName>
    </submittedName>
</protein>
<dbReference type="PROSITE" id="PS51186">
    <property type="entry name" value="GNAT"/>
    <property type="match status" value="1"/>
</dbReference>
<evidence type="ECO:0000313" key="4">
    <source>
        <dbReference type="Proteomes" id="UP000032568"/>
    </source>
</evidence>
<evidence type="ECO:0000259" key="2">
    <source>
        <dbReference type="PROSITE" id="PS51186"/>
    </source>
</evidence>
<dbReference type="Gene3D" id="1.10.10.10">
    <property type="entry name" value="Winged helix-like DNA-binding domain superfamily/Winged helix DNA-binding domain"/>
    <property type="match status" value="1"/>
</dbReference>
<dbReference type="Proteomes" id="UP000032568">
    <property type="component" value="Chromosome"/>
</dbReference>
<evidence type="ECO:0000256" key="1">
    <source>
        <dbReference type="ARBA" id="ARBA00022679"/>
    </source>
</evidence>
<name>A0AAE9YLY9_9GAMM</name>
<dbReference type="InterPro" id="IPR016181">
    <property type="entry name" value="Acyl_CoA_acyltransferase"/>
</dbReference>
<dbReference type="Gene3D" id="3.40.630.30">
    <property type="match status" value="1"/>
</dbReference>
<dbReference type="InterPro" id="IPR036390">
    <property type="entry name" value="WH_DNA-bd_sf"/>
</dbReference>
<proteinExistence type="predicted"/>
<dbReference type="InterPro" id="IPR036388">
    <property type="entry name" value="WH-like_DNA-bd_sf"/>
</dbReference>
<organism evidence="3 4">
    <name type="scientific">Thalassomonas actiniarum</name>
    <dbReference type="NCBI Taxonomy" id="485447"/>
    <lineage>
        <taxon>Bacteria</taxon>
        <taxon>Pseudomonadati</taxon>
        <taxon>Pseudomonadota</taxon>
        <taxon>Gammaproteobacteria</taxon>
        <taxon>Alteromonadales</taxon>
        <taxon>Colwelliaceae</taxon>
        <taxon>Thalassomonas</taxon>
    </lineage>
</organism>
<dbReference type="CDD" id="cd04301">
    <property type="entry name" value="NAT_SF"/>
    <property type="match status" value="1"/>
</dbReference>
<dbReference type="EMBL" id="CP059735">
    <property type="protein sequence ID" value="WDD97407.1"/>
    <property type="molecule type" value="Genomic_DNA"/>
</dbReference>
<sequence length="320" mass="35914">MKSYSELGHVALGTALRHLAAEVSKDAEKTYEKFNFEIDPKWFPVFYVLASKGAESVVNIAREIKHSHVSVSKIVKEMKASDLIESYKSSEDSRVTLVKLNKRAQDMIPAMQQQCDAVDLAMKRLTQETGVNLWEALTVTHRHLKYHPISSRVDDESGDNNIRIVDYAPIYQNAFKALNVEWISQFWQLEKPDFDALDNPEEYILNQSGAILIALDNSTPVGCCALIKMDNHNYELAKMAVSPKAQGKGIGLLLGQKIIERAGLLGAKRLYLESNSVLAPAINLYTKLGFKHIKGAISPYERCNVQMELHLSDVQPRQGK</sequence>
<dbReference type="GO" id="GO:0008080">
    <property type="term" value="F:N-acetyltransferase activity"/>
    <property type="evidence" value="ECO:0007669"/>
    <property type="project" value="InterPro"/>
</dbReference>
<reference evidence="3 4" key="1">
    <citation type="journal article" date="2015" name="Genome Announc.">
        <title>Draft Genome Sequences of Marine Isolates of Thalassomonas viridans and Thalassomonas actiniarum.</title>
        <authorList>
            <person name="Olonade I."/>
            <person name="van Zyl L.J."/>
            <person name="Trindade M."/>
        </authorList>
    </citation>
    <scope>NUCLEOTIDE SEQUENCE [LARGE SCALE GENOMIC DNA]</scope>
    <source>
        <strain evidence="3 4">A5K-106</strain>
    </source>
</reference>
<dbReference type="KEGG" id="tact:SG35_019065"/>